<dbReference type="SUPFAM" id="SSF55874">
    <property type="entry name" value="ATPase domain of HSP90 chaperone/DNA topoisomerase II/histidine kinase"/>
    <property type="match status" value="1"/>
</dbReference>
<comment type="caution">
    <text evidence="2">The sequence shown here is derived from an EMBL/GenBank/DDBJ whole genome shotgun (WGS) entry which is preliminary data.</text>
</comment>
<protein>
    <submittedName>
        <fullName evidence="2">Uncharacterized protein</fullName>
    </submittedName>
</protein>
<evidence type="ECO:0000256" key="1">
    <source>
        <dbReference type="SAM" id="MobiDB-lite"/>
    </source>
</evidence>
<dbReference type="AlphaFoldDB" id="A0A7W3PG54"/>
<dbReference type="RefSeq" id="WP_220490232.1">
    <property type="nucleotide sequence ID" value="NZ_BAAATF010000013.1"/>
</dbReference>
<feature type="region of interest" description="Disordered" evidence="1">
    <location>
        <begin position="189"/>
        <end position="231"/>
    </location>
</feature>
<proteinExistence type="predicted"/>
<organism evidence="2 3">
    <name type="scientific">Promicromonospora sukumoe</name>
    <dbReference type="NCBI Taxonomy" id="88382"/>
    <lineage>
        <taxon>Bacteria</taxon>
        <taxon>Bacillati</taxon>
        <taxon>Actinomycetota</taxon>
        <taxon>Actinomycetes</taxon>
        <taxon>Micrococcales</taxon>
        <taxon>Promicromonosporaceae</taxon>
        <taxon>Promicromonospora</taxon>
    </lineage>
</organism>
<feature type="region of interest" description="Disordered" evidence="1">
    <location>
        <begin position="120"/>
        <end position="145"/>
    </location>
</feature>
<evidence type="ECO:0000313" key="2">
    <source>
        <dbReference type="EMBL" id="MBA8810357.1"/>
    </source>
</evidence>
<feature type="compositionally biased region" description="Gly residues" evidence="1">
    <location>
        <begin position="124"/>
        <end position="138"/>
    </location>
</feature>
<accession>A0A7W3PG54</accession>
<gene>
    <name evidence="2" type="ORF">FHX71_004333</name>
</gene>
<dbReference type="EMBL" id="JACGWV010000002">
    <property type="protein sequence ID" value="MBA8810357.1"/>
    <property type="molecule type" value="Genomic_DNA"/>
</dbReference>
<sequence>MTHDPFGTGALRRAVTEAWLASPTRFREDANSEEDHARGWYRDRVVVELAQNAADAAARAGVPGRLMLTLEPRGFAGDDGYGSDDPGGSDAGWWLVAANTGAALDAGGVASLASLRASAKSGSAGSGSGSDSGSGSGAGSEPVSGSHGVVGRFGVGFAAVRSVSDEILVRSRDGGVRFSLAATREALGLAPGLGHGADGNETGPLHRDRSDVGPVSAQPTDLAASGGAGGEAAGRLVGEAERRGGALPVLRLPFPASGTTPEEPDTVVELRLRDDAAVAAVRAQLAAVDDGLLLALPALDELVIEDDYAGQPGSDLGDAVPHATPRVLRDVATRWRVHRSSGALEPDGSLPSEARRPDWSVLWALPVPGRSAAGGFAAAGLAAAGPTSNAPTWTASTLHAPTPTDVRLTFPALLIASFPVDPGRRGVLPGPTSDRVAAEAGRAYAAFLGELAAGSPDGDTLTGGLPTSDPTAGATGDPGPAPSGTAAPDLLGLVPAGLPAGEVDAAIRASAAQALRDTPLLRPSEADAPVAPRDAAFVAGPLGEEPELARALAPGAPRSLVTVPVRYQALVRSLGADAVDLADLVEALPPEPDAVHAALDALAPHAGEPTVLEAVAGMPLPLADGRVTRGARGTVLLDTPWLAGIARALGVRVVHPDVVHPVLERVGAVPTTPRGLLADAGVRSAALGAAEDVLDDGDAEHLAAVLSARPSSAPDDGGPDGGPGPEAGPGPDDGPAATVSAVLELVRLAVAASGPGDLPFWLGELPVVADGAVAPLRETALPGTWAARHLDLAPVHDGVVERWGGDTLEAAGAHAGLCVYRVSDVVTPDGDDDADYGPDDPAGWLADWDEYLDLLADELGAGAWVGDVAAVLDLDALTDVAGTEPEQSRLAAGLARVAADPDLRRALLTPVRSPDAPDRQAVSYTAWFLRRRLGAPFALGDVPLLPPAPPETAGLDADLLVALGGLHNLADLPGRDWPTVLEGLPDAESGSAGRVRADVARAVWAGLAALARADGPGIAPPRLPALGPAGITVERTDDLAVAASPRWAQLGPVVPAPADVAGALADLLDLPLEGGSDVGPDEPGEPAELDPRVRAVVPGAPATWRRHTTLTVEGRGVAWWVTTVEGEGAVAHAVSPEGLARALAELTGADALLLEAVLRDPGRAEALDAERAWG</sequence>
<dbReference type="Proteomes" id="UP000540568">
    <property type="component" value="Unassembled WGS sequence"/>
</dbReference>
<evidence type="ECO:0000313" key="3">
    <source>
        <dbReference type="Proteomes" id="UP000540568"/>
    </source>
</evidence>
<dbReference type="InterPro" id="IPR036890">
    <property type="entry name" value="HATPase_C_sf"/>
</dbReference>
<feature type="region of interest" description="Disordered" evidence="1">
    <location>
        <begin position="455"/>
        <end position="490"/>
    </location>
</feature>
<reference evidence="2 3" key="1">
    <citation type="submission" date="2020-07" db="EMBL/GenBank/DDBJ databases">
        <title>Sequencing the genomes of 1000 actinobacteria strains.</title>
        <authorList>
            <person name="Klenk H.-P."/>
        </authorList>
    </citation>
    <scope>NUCLEOTIDE SEQUENCE [LARGE SCALE GENOMIC DNA]</scope>
    <source>
        <strain evidence="2 3">DSM 44121</strain>
    </source>
</reference>
<feature type="region of interest" description="Disordered" evidence="1">
    <location>
        <begin position="708"/>
        <end position="737"/>
    </location>
</feature>
<keyword evidence="3" id="KW-1185">Reference proteome</keyword>
<name>A0A7W3PG54_9MICO</name>